<proteinExistence type="predicted"/>
<name>B0RKY9_YEREN</name>
<reference evidence="1" key="1">
    <citation type="journal article" date="2008" name="J. Bacteriol.">
        <title>Genetic and functional properties of the self-transmissible Yersinia enterocolitica plasmid pYE854, which mobilizes the virulence plasmid pYV.</title>
        <authorList>
            <person name="Hammerl J.A."/>
            <person name="Klein I."/>
            <person name="Lanka E."/>
            <person name="Appel B."/>
            <person name="Hertwig S."/>
        </authorList>
    </citation>
    <scope>NUCLEOTIDE SEQUENCE [LARGE SCALE GENOMIC DNA]</scope>
    <source>
        <strain evidence="1">29854</strain>
        <plasmid evidence="1">pYE854</plasmid>
    </source>
</reference>
<sequence>MNNFKISRNGFQRDTVLPLYPCAINYLIKNFDKECLNNLHSKSIQLFLPLLARDEKPDLQT</sequence>
<dbReference type="EMBL" id="AM905950">
    <property type="protein sequence ID" value="CAP20206.1"/>
    <property type="molecule type" value="Genomic_DNA"/>
</dbReference>
<geneLocation type="plasmid" evidence="1">
    <name>pYE854</name>
</geneLocation>
<evidence type="ECO:0000313" key="1">
    <source>
        <dbReference type="EMBL" id="CAP20206.1"/>
    </source>
</evidence>
<dbReference type="AlphaFoldDB" id="B0RKY9"/>
<keyword evidence="1" id="KW-0614">Plasmid</keyword>
<organism evidence="1">
    <name type="scientific">Yersinia enterocolitica</name>
    <dbReference type="NCBI Taxonomy" id="630"/>
    <lineage>
        <taxon>Bacteria</taxon>
        <taxon>Pseudomonadati</taxon>
        <taxon>Pseudomonadota</taxon>
        <taxon>Gammaproteobacteria</taxon>
        <taxon>Enterobacterales</taxon>
        <taxon>Yersiniaceae</taxon>
        <taxon>Yersinia</taxon>
    </lineage>
</organism>
<protein>
    <submittedName>
        <fullName evidence="1">Uncharacterized protein</fullName>
    </submittedName>
</protein>
<accession>B0RKY9</accession>